<dbReference type="InterPro" id="IPR037066">
    <property type="entry name" value="Plug_dom_sf"/>
</dbReference>
<dbReference type="KEGG" id="plei:Q9312_02795"/>
<keyword evidence="9 15" id="KW-0675">Receptor</keyword>
<reference evidence="15 16" key="1">
    <citation type="submission" date="2023-08" db="EMBL/GenBank/DDBJ databases">
        <title>Pleionea litopenaei sp. nov., isolated from stomach of juvenile Litopenaeus vannamei.</title>
        <authorList>
            <person name="Rho A.M."/>
            <person name="Hwang C.Y."/>
        </authorList>
    </citation>
    <scope>NUCLEOTIDE SEQUENCE [LARGE SCALE GENOMIC DNA]</scope>
    <source>
        <strain evidence="15 16">HL-JVS1</strain>
    </source>
</reference>
<dbReference type="AlphaFoldDB" id="A0AA51X716"/>
<dbReference type="Pfam" id="PF00593">
    <property type="entry name" value="TonB_dep_Rec_b-barrel"/>
    <property type="match status" value="1"/>
</dbReference>
<evidence type="ECO:0000256" key="3">
    <source>
        <dbReference type="ARBA" id="ARBA00022448"/>
    </source>
</evidence>
<dbReference type="PANTHER" id="PTHR30069">
    <property type="entry name" value="TONB-DEPENDENT OUTER MEMBRANE RECEPTOR"/>
    <property type="match status" value="1"/>
</dbReference>
<dbReference type="Proteomes" id="UP001239782">
    <property type="component" value="Chromosome"/>
</dbReference>
<evidence type="ECO:0000256" key="7">
    <source>
        <dbReference type="ARBA" id="ARBA00023077"/>
    </source>
</evidence>
<dbReference type="GO" id="GO:0009279">
    <property type="term" value="C:cell outer membrane"/>
    <property type="evidence" value="ECO:0007669"/>
    <property type="project" value="UniProtKB-SubCell"/>
</dbReference>
<evidence type="ECO:0000259" key="14">
    <source>
        <dbReference type="Pfam" id="PF07715"/>
    </source>
</evidence>
<name>A0AA51X716_9GAMM</name>
<comment type="subcellular location">
    <subcellularLocation>
        <location evidence="1 11">Cell outer membrane</location>
        <topology evidence="1 11">Multi-pass membrane protein</topology>
    </subcellularLocation>
</comment>
<evidence type="ECO:0000256" key="4">
    <source>
        <dbReference type="ARBA" id="ARBA00022452"/>
    </source>
</evidence>
<evidence type="ECO:0000256" key="6">
    <source>
        <dbReference type="ARBA" id="ARBA00022729"/>
    </source>
</evidence>
<organism evidence="15 16">
    <name type="scientific">Pleionea litopenaei</name>
    <dbReference type="NCBI Taxonomy" id="3070815"/>
    <lineage>
        <taxon>Bacteria</taxon>
        <taxon>Pseudomonadati</taxon>
        <taxon>Pseudomonadota</taxon>
        <taxon>Gammaproteobacteria</taxon>
        <taxon>Oceanospirillales</taxon>
        <taxon>Pleioneaceae</taxon>
        <taxon>Pleionea</taxon>
    </lineage>
</organism>
<feature type="domain" description="TonB-dependent receptor plug" evidence="14">
    <location>
        <begin position="37"/>
        <end position="147"/>
    </location>
</feature>
<dbReference type="EMBL" id="CP133548">
    <property type="protein sequence ID" value="WMS87862.1"/>
    <property type="molecule type" value="Genomic_DNA"/>
</dbReference>
<evidence type="ECO:0000256" key="5">
    <source>
        <dbReference type="ARBA" id="ARBA00022692"/>
    </source>
</evidence>
<dbReference type="PANTHER" id="PTHR30069:SF29">
    <property type="entry name" value="HEMOGLOBIN AND HEMOGLOBIN-HAPTOGLOBIN-BINDING PROTEIN 1-RELATED"/>
    <property type="match status" value="1"/>
</dbReference>
<protein>
    <submittedName>
        <fullName evidence="15">TonB-dependent receptor</fullName>
    </submittedName>
</protein>
<dbReference type="PROSITE" id="PS52016">
    <property type="entry name" value="TONB_DEPENDENT_REC_3"/>
    <property type="match status" value="1"/>
</dbReference>
<dbReference type="InterPro" id="IPR039426">
    <property type="entry name" value="TonB-dep_rcpt-like"/>
</dbReference>
<keyword evidence="6" id="KW-0732">Signal</keyword>
<dbReference type="InterPro" id="IPR012910">
    <property type="entry name" value="Plug_dom"/>
</dbReference>
<keyword evidence="7 12" id="KW-0798">TonB box</keyword>
<evidence type="ECO:0000256" key="10">
    <source>
        <dbReference type="ARBA" id="ARBA00023237"/>
    </source>
</evidence>
<keyword evidence="10 11" id="KW-0998">Cell outer membrane</keyword>
<dbReference type="SUPFAM" id="SSF56935">
    <property type="entry name" value="Porins"/>
    <property type="match status" value="1"/>
</dbReference>
<accession>A0AA51X716</accession>
<evidence type="ECO:0000313" key="15">
    <source>
        <dbReference type="EMBL" id="WMS87862.1"/>
    </source>
</evidence>
<gene>
    <name evidence="15" type="ORF">Q9312_02795</name>
</gene>
<feature type="domain" description="TonB-dependent receptor-like beta-barrel" evidence="13">
    <location>
        <begin position="271"/>
        <end position="655"/>
    </location>
</feature>
<dbReference type="Gene3D" id="2.170.130.10">
    <property type="entry name" value="TonB-dependent receptor, plug domain"/>
    <property type="match status" value="1"/>
</dbReference>
<keyword evidence="8 11" id="KW-0472">Membrane</keyword>
<dbReference type="GO" id="GO:0044718">
    <property type="term" value="P:siderophore transmembrane transport"/>
    <property type="evidence" value="ECO:0007669"/>
    <property type="project" value="TreeGrafter"/>
</dbReference>
<dbReference type="InterPro" id="IPR000531">
    <property type="entry name" value="Beta-barrel_TonB"/>
</dbReference>
<keyword evidence="3 11" id="KW-0813">Transport</keyword>
<comment type="similarity">
    <text evidence="2">Belongs to the TonB-dependent receptor family. Hemoglobin/haptoglobin binding protein subfamily.</text>
</comment>
<dbReference type="GO" id="GO:0015344">
    <property type="term" value="F:siderophore uptake transmembrane transporter activity"/>
    <property type="evidence" value="ECO:0007669"/>
    <property type="project" value="TreeGrafter"/>
</dbReference>
<evidence type="ECO:0000256" key="2">
    <source>
        <dbReference type="ARBA" id="ARBA00008143"/>
    </source>
</evidence>
<evidence type="ECO:0000256" key="11">
    <source>
        <dbReference type="PROSITE-ProRule" id="PRU01360"/>
    </source>
</evidence>
<dbReference type="Gene3D" id="2.40.170.20">
    <property type="entry name" value="TonB-dependent receptor, beta-barrel domain"/>
    <property type="match status" value="1"/>
</dbReference>
<keyword evidence="5 11" id="KW-0812">Transmembrane</keyword>
<evidence type="ECO:0000256" key="8">
    <source>
        <dbReference type="ARBA" id="ARBA00023136"/>
    </source>
</evidence>
<dbReference type="RefSeq" id="WP_309203019.1">
    <property type="nucleotide sequence ID" value="NZ_CP133548.1"/>
</dbReference>
<dbReference type="InterPro" id="IPR036942">
    <property type="entry name" value="Beta-barrel_TonB_sf"/>
</dbReference>
<evidence type="ECO:0000256" key="12">
    <source>
        <dbReference type="RuleBase" id="RU003357"/>
    </source>
</evidence>
<evidence type="ECO:0000313" key="16">
    <source>
        <dbReference type="Proteomes" id="UP001239782"/>
    </source>
</evidence>
<keyword evidence="4 11" id="KW-1134">Transmembrane beta strand</keyword>
<evidence type="ECO:0000259" key="13">
    <source>
        <dbReference type="Pfam" id="PF00593"/>
    </source>
</evidence>
<keyword evidence="16" id="KW-1185">Reference proteome</keyword>
<evidence type="ECO:0000256" key="1">
    <source>
        <dbReference type="ARBA" id="ARBA00004571"/>
    </source>
</evidence>
<evidence type="ECO:0000256" key="9">
    <source>
        <dbReference type="ARBA" id="ARBA00023170"/>
    </source>
</evidence>
<sequence length="690" mass="78331">MTNLLADVSTEKLTDLSLDELLNIPVTSYSRYAQESKRVPASVDVITAAEIATMGYQSIDEVLSSVIGIYKTDSHAWFGSLNYGVRGNYSVGYFSEMVLLIDGMDQKSLGASGIPLERIGVPIESIKRIEVIRGPMSVTYGNMAFLGAINIITFDEIEPKNEKVSVTASQHSHRVTWTINDHSDAFSYKATVSLKNKNGPSVPFSDLMSDTSILSAIGLSPQDELATHHRSNFFQLVFTTPTTKFLLKHLNAKNSVVDAIPGVGNGSIAENTSNAGRIERRFDINKSWHSTLQLDFLDYAYHLDEEFLFADYYSNNHSKNRTQRLNLDFVYSPSSDLKVINGISWARGDYFAIDDYPQDGLINWEYDLDEDYSLSYFGIYSNVFYNINNDWEFTGGIRLERNGYYDLVLNYDRTVDDPNNQEIIPVDNTDLVVLPRFSMTHYIDQKNLIKFIYGSGSKEASVGENLNTSNSLESERIRSVELIYEHSSTNFYFRSSIFRNELYDLISGRFDFVNNTWLIDFDNIGKITTNGVELGIRYQPNQDFLIQADFAYYDAQNKTPFYKDIALGFSPDYMLKIKSSFKTSDFSSLGLYIESMDSTESQWIPDTTQATPTEQVALGSRYGLKAKSYTLVNLNWRLTFQEESALSMNLAVKNLFNETIYNPTSINRIFDKGIVKEQQELFIGAEYNFQ</sequence>
<dbReference type="Pfam" id="PF07715">
    <property type="entry name" value="Plug"/>
    <property type="match status" value="1"/>
</dbReference>
<proteinExistence type="inferred from homology"/>